<organism evidence="11 12">
    <name type="scientific">Stylosanthes scabra</name>
    <dbReference type="NCBI Taxonomy" id="79078"/>
    <lineage>
        <taxon>Eukaryota</taxon>
        <taxon>Viridiplantae</taxon>
        <taxon>Streptophyta</taxon>
        <taxon>Embryophyta</taxon>
        <taxon>Tracheophyta</taxon>
        <taxon>Spermatophyta</taxon>
        <taxon>Magnoliopsida</taxon>
        <taxon>eudicotyledons</taxon>
        <taxon>Gunneridae</taxon>
        <taxon>Pentapetalae</taxon>
        <taxon>rosids</taxon>
        <taxon>fabids</taxon>
        <taxon>Fabales</taxon>
        <taxon>Fabaceae</taxon>
        <taxon>Papilionoideae</taxon>
        <taxon>50 kb inversion clade</taxon>
        <taxon>dalbergioids sensu lato</taxon>
        <taxon>Dalbergieae</taxon>
        <taxon>Pterocarpus clade</taxon>
        <taxon>Stylosanthes</taxon>
    </lineage>
</organism>
<reference evidence="11 12" key="1">
    <citation type="journal article" date="2023" name="Plants (Basel)">
        <title>Bridging the Gap: Combining Genomics and Transcriptomics Approaches to Understand Stylosanthes scabra, an Orphan Legume from the Brazilian Caatinga.</title>
        <authorList>
            <person name="Ferreira-Neto J.R.C."/>
            <person name="da Silva M.D."/>
            <person name="Binneck E."/>
            <person name="de Melo N.F."/>
            <person name="da Silva R.H."/>
            <person name="de Melo A.L.T.M."/>
            <person name="Pandolfi V."/>
            <person name="Bustamante F.O."/>
            <person name="Brasileiro-Vidal A.C."/>
            <person name="Benko-Iseppon A.M."/>
        </authorList>
    </citation>
    <scope>NUCLEOTIDE SEQUENCE [LARGE SCALE GENOMIC DNA]</scope>
    <source>
        <tissue evidence="11">Leaves</tissue>
    </source>
</reference>
<comment type="caution">
    <text evidence="11">The sequence shown here is derived from an EMBL/GenBank/DDBJ whole genome shotgun (WGS) entry which is preliminary data.</text>
</comment>
<dbReference type="Proteomes" id="UP001341840">
    <property type="component" value="Unassembled WGS sequence"/>
</dbReference>
<protein>
    <recommendedName>
        <fullName evidence="13">Non-specific serine/threonine protein kinase</fullName>
    </recommendedName>
</protein>
<comment type="similarity">
    <text evidence="2">Belongs to the RLP family.</text>
</comment>
<dbReference type="Pfam" id="PF00560">
    <property type="entry name" value="LRR_1"/>
    <property type="match status" value="3"/>
</dbReference>
<dbReference type="PANTHER" id="PTHR48062">
    <property type="entry name" value="RECEPTOR-LIKE PROTEIN 14"/>
    <property type="match status" value="1"/>
</dbReference>
<evidence type="ECO:0000256" key="6">
    <source>
        <dbReference type="ARBA" id="ARBA00022729"/>
    </source>
</evidence>
<evidence type="ECO:0000256" key="9">
    <source>
        <dbReference type="ARBA" id="ARBA00023136"/>
    </source>
</evidence>
<dbReference type="InterPro" id="IPR032675">
    <property type="entry name" value="LRR_dom_sf"/>
</dbReference>
<evidence type="ECO:0000313" key="12">
    <source>
        <dbReference type="Proteomes" id="UP001341840"/>
    </source>
</evidence>
<dbReference type="InterPro" id="IPR001611">
    <property type="entry name" value="Leu-rich_rpt"/>
</dbReference>
<evidence type="ECO:0000256" key="5">
    <source>
        <dbReference type="ARBA" id="ARBA00022692"/>
    </source>
</evidence>
<keyword evidence="12" id="KW-1185">Reference proteome</keyword>
<evidence type="ECO:0000256" key="7">
    <source>
        <dbReference type="ARBA" id="ARBA00022737"/>
    </source>
</evidence>
<evidence type="ECO:0000256" key="1">
    <source>
        <dbReference type="ARBA" id="ARBA00004236"/>
    </source>
</evidence>
<dbReference type="Pfam" id="PF13855">
    <property type="entry name" value="LRR_8"/>
    <property type="match status" value="1"/>
</dbReference>
<gene>
    <name evidence="11" type="ORF">PIB30_108502</name>
</gene>
<keyword evidence="7" id="KW-0677">Repeat</keyword>
<dbReference type="EMBL" id="JASCZI010246738">
    <property type="protein sequence ID" value="MED6214963.1"/>
    <property type="molecule type" value="Genomic_DNA"/>
</dbReference>
<keyword evidence="3" id="KW-1003">Cell membrane</keyword>
<evidence type="ECO:0000256" key="3">
    <source>
        <dbReference type="ARBA" id="ARBA00022475"/>
    </source>
</evidence>
<dbReference type="PRINTS" id="PR00019">
    <property type="entry name" value="LEURICHRPT"/>
</dbReference>
<comment type="subcellular location">
    <subcellularLocation>
        <location evidence="1">Cell membrane</location>
    </subcellularLocation>
    <subcellularLocation>
        <location evidence="10">Endomembrane system</location>
        <topology evidence="10">Single-pass membrane protein</topology>
    </subcellularLocation>
</comment>
<evidence type="ECO:0000256" key="2">
    <source>
        <dbReference type="ARBA" id="ARBA00009592"/>
    </source>
</evidence>
<evidence type="ECO:0000256" key="10">
    <source>
        <dbReference type="ARBA" id="ARBA00037847"/>
    </source>
</evidence>
<evidence type="ECO:0000313" key="11">
    <source>
        <dbReference type="EMBL" id="MED6214963.1"/>
    </source>
</evidence>
<keyword evidence="8" id="KW-1133">Transmembrane helix</keyword>
<dbReference type="SUPFAM" id="SSF52047">
    <property type="entry name" value="RNI-like"/>
    <property type="match status" value="1"/>
</dbReference>
<evidence type="ECO:0000256" key="4">
    <source>
        <dbReference type="ARBA" id="ARBA00022614"/>
    </source>
</evidence>
<evidence type="ECO:0000256" key="8">
    <source>
        <dbReference type="ARBA" id="ARBA00022989"/>
    </source>
</evidence>
<keyword evidence="6" id="KW-0732">Signal</keyword>
<keyword evidence="4" id="KW-0433">Leucine-rich repeat</keyword>
<proteinExistence type="inferred from homology"/>
<sequence length="257" mass="28919">MSSLTILDFSDNMLTSSTFQLLSNFSSNLRELYLSQNNIVLSHYSHHSNFPSLVRLDLSYNNLTSSVFQGNFNFASNLEHLDLTNCSLMDTSFPMSSTSIVNSSSSLVLLHLSFNLLTSSNIFHWIFNFTANLHSLSLDDNLLEGRVPNNFDKAMNSLEYLDLSYNKLQGDIPAFFGNICTLQTLHLSYNNLSGDLSRFIQNSSWCNRHVFHALDLSYNRITGMIPTSIGLFSELDSLSLQDNSLKGEINESHLTSL</sequence>
<keyword evidence="9" id="KW-0472">Membrane</keyword>
<keyword evidence="5" id="KW-0812">Transmembrane</keyword>
<name>A0ABU6Z0U4_9FABA</name>
<accession>A0ABU6Z0U4</accession>
<dbReference type="InterPro" id="IPR051502">
    <property type="entry name" value="RLP_Defense_Trigger"/>
</dbReference>
<evidence type="ECO:0008006" key="13">
    <source>
        <dbReference type="Google" id="ProtNLM"/>
    </source>
</evidence>
<dbReference type="PANTHER" id="PTHR48062:SF52">
    <property type="entry name" value="RECEPTOR-LIKE PROTEIN 8-RELATED"/>
    <property type="match status" value="1"/>
</dbReference>
<dbReference type="Gene3D" id="3.80.10.10">
    <property type="entry name" value="Ribonuclease Inhibitor"/>
    <property type="match status" value="2"/>
</dbReference>